<sequence length="568" mass="64623">MVSRFFPVLSLAVCLIPAFLLAQPVRSLSGAESKLGALYAGYAYDAYNAGEKSDASRLASAALVFDPGNRDALAVSALLTADEGELESALRLFERAAAAYVSDQAALVDIEQLRRRMADTALRLGFPERSYLYLLPLTEGERITPETGALFVKILSLLGKENESVDVARELASRNPSSSLAVKVYLQVDAGYLPPFLIRPPDKQKAVQQLSAYDKDVYQLLYVRLRNQDLKHEIAQSYKERFGEDLFWYLTEGIGNVLDQQERASLIGRALAAHAPGSRETIHFFRSLFIDETDIKAYDAWFASFSGLLISDLNGDGYSESSERYKDGILTEYRLDQDQNGRYEYRVDFEDGRPSSIQSDTWKLTYADYPYIDQAELSDDTGTVTYMLYPYSMIHRFEYLPRLTDSLIDREPVVHIIFPVEERISARSLSEKRYVKENRETITMNRPFAGGVEYHITSPREGDVREQRRSDGAFIIRERDPDDDGIFEVKERYLDNTLIELTFDENGDGHPEYMESHGEQTVYLWDLNDDGLYDCREYIDESGRSVREVSTKLDGVFDFRLNEEVEGT</sequence>
<dbReference type="InterPro" id="IPR011990">
    <property type="entry name" value="TPR-like_helical_dom_sf"/>
</dbReference>
<proteinExistence type="predicted"/>
<dbReference type="STRING" id="573413.Spirs_1818"/>
<evidence type="ECO:0000256" key="1">
    <source>
        <dbReference type="SAM" id="SignalP"/>
    </source>
</evidence>
<dbReference type="OrthoDB" id="366290at2"/>
<reference evidence="2 3" key="1">
    <citation type="journal article" date="2010" name="Stand. Genomic Sci.">
        <title>Complete genome sequence of Spirochaeta smaragdinae type strain (SEBR 4228).</title>
        <authorList>
            <person name="Mavromatis K."/>
            <person name="Yasawong M."/>
            <person name="Chertkov O."/>
            <person name="Lapidus A."/>
            <person name="Lucas S."/>
            <person name="Nolan M."/>
            <person name="Del Rio T.G."/>
            <person name="Tice H."/>
            <person name="Cheng J.F."/>
            <person name="Pitluck S."/>
            <person name="Liolios K."/>
            <person name="Ivanova N."/>
            <person name="Tapia R."/>
            <person name="Han C."/>
            <person name="Bruce D."/>
            <person name="Goodwin L."/>
            <person name="Pati A."/>
            <person name="Chen A."/>
            <person name="Palaniappan K."/>
            <person name="Land M."/>
            <person name="Hauser L."/>
            <person name="Chang Y.J."/>
            <person name="Jeffries C.D."/>
            <person name="Detter J.C."/>
            <person name="Rohde M."/>
            <person name="Brambilla E."/>
            <person name="Spring S."/>
            <person name="Goker M."/>
            <person name="Sikorski J."/>
            <person name="Woyke T."/>
            <person name="Bristow J."/>
            <person name="Eisen J.A."/>
            <person name="Markowitz V."/>
            <person name="Hugenholtz P."/>
            <person name="Klenk H.P."/>
            <person name="Kyrpides N.C."/>
        </authorList>
    </citation>
    <scope>NUCLEOTIDE SEQUENCE [LARGE SCALE GENOMIC DNA]</scope>
    <source>
        <strain evidence="3">DSM 11293 / JCM 15392 / SEBR 4228</strain>
    </source>
</reference>
<evidence type="ECO:0000313" key="2">
    <source>
        <dbReference type="EMBL" id="ADK80944.1"/>
    </source>
</evidence>
<dbReference type="EMBL" id="CP002116">
    <property type="protein sequence ID" value="ADK80944.1"/>
    <property type="molecule type" value="Genomic_DNA"/>
</dbReference>
<organism evidence="2 3">
    <name type="scientific">Sediminispirochaeta smaragdinae (strain DSM 11293 / JCM 15392 / SEBR 4228)</name>
    <name type="common">Spirochaeta smaragdinae</name>
    <dbReference type="NCBI Taxonomy" id="573413"/>
    <lineage>
        <taxon>Bacteria</taxon>
        <taxon>Pseudomonadati</taxon>
        <taxon>Spirochaetota</taxon>
        <taxon>Spirochaetia</taxon>
        <taxon>Spirochaetales</taxon>
        <taxon>Spirochaetaceae</taxon>
        <taxon>Sediminispirochaeta</taxon>
    </lineage>
</organism>
<evidence type="ECO:0000313" key="3">
    <source>
        <dbReference type="Proteomes" id="UP000002318"/>
    </source>
</evidence>
<feature type="signal peptide" evidence="1">
    <location>
        <begin position="1"/>
        <end position="22"/>
    </location>
</feature>
<accession>E1R6C6</accession>
<dbReference type="RefSeq" id="WP_013254408.1">
    <property type="nucleotide sequence ID" value="NC_014364.1"/>
</dbReference>
<protein>
    <submittedName>
        <fullName evidence="2">Uncharacterized protein</fullName>
    </submittedName>
</protein>
<keyword evidence="3" id="KW-1185">Reference proteome</keyword>
<keyword evidence="1" id="KW-0732">Signal</keyword>
<dbReference type="HOGENOM" id="CLU_036898_0_0_12"/>
<gene>
    <name evidence="2" type="ordered locus">Spirs_1818</name>
</gene>
<dbReference type="KEGG" id="ssm:Spirs_1818"/>
<dbReference type="AlphaFoldDB" id="E1R6C6"/>
<feature type="chain" id="PRO_5003150742" evidence="1">
    <location>
        <begin position="23"/>
        <end position="568"/>
    </location>
</feature>
<name>E1R6C6_SEDSS</name>
<dbReference type="SUPFAM" id="SSF48452">
    <property type="entry name" value="TPR-like"/>
    <property type="match status" value="1"/>
</dbReference>
<dbReference type="Proteomes" id="UP000002318">
    <property type="component" value="Chromosome"/>
</dbReference>